<dbReference type="GO" id="GO:0005776">
    <property type="term" value="C:autophagosome"/>
    <property type="evidence" value="ECO:0007669"/>
    <property type="project" value="TreeGrafter"/>
</dbReference>
<dbReference type="PROSITE" id="PS50104">
    <property type="entry name" value="TIR"/>
    <property type="match status" value="1"/>
</dbReference>
<dbReference type="InterPro" id="IPR029158">
    <property type="entry name" value="STING"/>
</dbReference>
<dbReference type="GO" id="GO:0061507">
    <property type="term" value="F:2',3'-cyclic GMP-AMP binding"/>
    <property type="evidence" value="ECO:0007669"/>
    <property type="project" value="TreeGrafter"/>
</dbReference>
<dbReference type="GO" id="GO:0016239">
    <property type="term" value="P:positive regulation of macroautophagy"/>
    <property type="evidence" value="ECO:0007669"/>
    <property type="project" value="TreeGrafter"/>
</dbReference>
<dbReference type="GO" id="GO:0000045">
    <property type="term" value="P:autophagosome assembly"/>
    <property type="evidence" value="ECO:0007669"/>
    <property type="project" value="TreeGrafter"/>
</dbReference>
<organism evidence="2 3">
    <name type="scientific">Dreissena polymorpha</name>
    <name type="common">Zebra mussel</name>
    <name type="synonym">Mytilus polymorpha</name>
    <dbReference type="NCBI Taxonomy" id="45954"/>
    <lineage>
        <taxon>Eukaryota</taxon>
        <taxon>Metazoa</taxon>
        <taxon>Spiralia</taxon>
        <taxon>Lophotrochozoa</taxon>
        <taxon>Mollusca</taxon>
        <taxon>Bivalvia</taxon>
        <taxon>Autobranchia</taxon>
        <taxon>Heteroconchia</taxon>
        <taxon>Euheterodonta</taxon>
        <taxon>Imparidentia</taxon>
        <taxon>Neoheterodontei</taxon>
        <taxon>Myida</taxon>
        <taxon>Dreissenoidea</taxon>
        <taxon>Dreissenidae</taxon>
        <taxon>Dreissena</taxon>
    </lineage>
</organism>
<dbReference type="GO" id="GO:0035438">
    <property type="term" value="F:cyclic-di-GMP binding"/>
    <property type="evidence" value="ECO:0007669"/>
    <property type="project" value="TreeGrafter"/>
</dbReference>
<dbReference type="InterPro" id="IPR055432">
    <property type="entry name" value="STING_LBD"/>
</dbReference>
<dbReference type="Gene3D" id="1.20.5.5200">
    <property type="match status" value="1"/>
</dbReference>
<dbReference type="GO" id="GO:0005789">
    <property type="term" value="C:endoplasmic reticulum membrane"/>
    <property type="evidence" value="ECO:0007669"/>
    <property type="project" value="TreeGrafter"/>
</dbReference>
<dbReference type="Proteomes" id="UP000828390">
    <property type="component" value="Unassembled WGS sequence"/>
</dbReference>
<feature type="domain" description="TIR" evidence="1">
    <location>
        <begin position="161"/>
        <end position="297"/>
    </location>
</feature>
<dbReference type="SUPFAM" id="SSF52200">
    <property type="entry name" value="Toll/Interleukin receptor TIR domain"/>
    <property type="match status" value="2"/>
</dbReference>
<reference evidence="2" key="2">
    <citation type="submission" date="2020-11" db="EMBL/GenBank/DDBJ databases">
        <authorList>
            <person name="McCartney M.A."/>
            <person name="Auch B."/>
            <person name="Kono T."/>
            <person name="Mallez S."/>
            <person name="Becker A."/>
            <person name="Gohl D.M."/>
            <person name="Silverstein K.A.T."/>
            <person name="Koren S."/>
            <person name="Bechman K.B."/>
            <person name="Herman A."/>
            <person name="Abrahante J.E."/>
            <person name="Garbe J."/>
        </authorList>
    </citation>
    <scope>NUCLEOTIDE SEQUENCE</scope>
    <source>
        <strain evidence="2">Duluth1</strain>
        <tissue evidence="2">Whole animal</tissue>
    </source>
</reference>
<dbReference type="InterPro" id="IPR038623">
    <property type="entry name" value="STING_C_sf"/>
</dbReference>
<evidence type="ECO:0000313" key="2">
    <source>
        <dbReference type="EMBL" id="KAH3885747.1"/>
    </source>
</evidence>
<dbReference type="AlphaFoldDB" id="A0A9D4N2T3"/>
<name>A0A9D4N2T3_DREPO</name>
<dbReference type="Gene3D" id="3.40.50.12100">
    <property type="entry name" value="Stimulator of interferon genes protein"/>
    <property type="match status" value="2"/>
</dbReference>
<dbReference type="PANTHER" id="PTHR34339">
    <property type="entry name" value="STIMULATOR OF INTERFERON GENES PROTEIN"/>
    <property type="match status" value="1"/>
</dbReference>
<accession>A0A9D4N2T3</accession>
<dbReference type="PANTHER" id="PTHR34339:SF1">
    <property type="entry name" value="STIMULATOR OF INTERFERON GENES PROTEIN"/>
    <property type="match status" value="1"/>
</dbReference>
<reference evidence="2" key="1">
    <citation type="journal article" date="2019" name="bioRxiv">
        <title>The Genome of the Zebra Mussel, Dreissena polymorpha: A Resource for Invasive Species Research.</title>
        <authorList>
            <person name="McCartney M.A."/>
            <person name="Auch B."/>
            <person name="Kono T."/>
            <person name="Mallez S."/>
            <person name="Zhang Y."/>
            <person name="Obille A."/>
            <person name="Becker A."/>
            <person name="Abrahante J.E."/>
            <person name="Garbe J."/>
            <person name="Badalamenti J.P."/>
            <person name="Herman A."/>
            <person name="Mangelson H."/>
            <person name="Liachko I."/>
            <person name="Sullivan S."/>
            <person name="Sone E.D."/>
            <person name="Koren S."/>
            <person name="Silverstein K.A.T."/>
            <person name="Beckman K.B."/>
            <person name="Gohl D.M."/>
        </authorList>
    </citation>
    <scope>NUCLEOTIDE SEQUENCE</scope>
    <source>
        <strain evidence="2">Duluth1</strain>
        <tissue evidence="2">Whole animal</tissue>
    </source>
</reference>
<keyword evidence="3" id="KW-1185">Reference proteome</keyword>
<dbReference type="GO" id="GO:0002218">
    <property type="term" value="P:activation of innate immune response"/>
    <property type="evidence" value="ECO:0007669"/>
    <property type="project" value="InterPro"/>
</dbReference>
<dbReference type="GO" id="GO:0032481">
    <property type="term" value="P:positive regulation of type I interferon production"/>
    <property type="evidence" value="ECO:0007669"/>
    <property type="project" value="InterPro"/>
</dbReference>
<dbReference type="InterPro" id="IPR035897">
    <property type="entry name" value="Toll_tir_struct_dom_sf"/>
</dbReference>
<sequence>MASGEVNAKVIILYDSEGANETSKKEADNLRFFIEKNGGYTCQTDDKIMIAGTEDIKTFHNSINHNDRIIILITDQCVTDKSVNQKDGSLADLSTLVKNMVENHMILLVAYKGNRREDIGFLKTGLLSLTPKTCIDLNKWQGYEKLLKQLKNSPGSKKEGYTYDVFLMHVTEDKKITETIYNVLTEAGLICAADFGDGKCFPFGRPVSESIRRLVRESRTSVLVLTKTAVESPWINLETIHALEESKYRRNQLVFRLLLIDVAEDEVPVLKVGCLERLPHFIAKFNEDGWEKKLLDSLKEPLQDCDVLPVGSLAHGLVYSHFTGWLSFMLPTKLREEITKWDRYEEYKDKTCTNFNMLVPKSCKLSDSLSGKDDNSGIEIKNETNLIISTDHMGKPRDFTISMYRISRGSEFYFFYADMPFVLNCVYELKEKKLAEGVDTNLQCQRFKHTYNTLFNHQEFGRRLNNPLRMLEYDDGQTNRFEVLFEAVKNSVNDPDGEVVANTTVTQPSKSTVAQVVPNLNQIRSKNIMAFTDSRDVGPGATMSENYNWYVFVISKKSLKDTAFCFKITQILEDSVHKNTTKLIPVLHKVDIKMVPDLIRWVTMLCTSDSKFCDHIYQTVIGGPVTMVEKMPCGDVVTGLCWAYLINYMKMALFLRTPSNEGSLDFRGRIKAFLRNNNLLCGCPDKVYILWPSSCMITDAIEIVANKNPPDERIVKLGSLPMVYANTGGQLNRSFTFSVYKHTRPHTKQSTCFIAEYCTPMGCLYQMGTKYGFAGINKEDLSSQGQNFMKAFESFTSLPAVKEQLGDFQKHTQFMFYDDSKKPLIEVIEEQLSQETSLEFAEDCLVLTR</sequence>
<dbReference type="InterPro" id="IPR000157">
    <property type="entry name" value="TIR_dom"/>
</dbReference>
<dbReference type="GO" id="GO:0045087">
    <property type="term" value="P:innate immune response"/>
    <property type="evidence" value="ECO:0007669"/>
    <property type="project" value="TreeGrafter"/>
</dbReference>
<comment type="caution">
    <text evidence="2">The sequence shown here is derived from an EMBL/GenBank/DDBJ whole genome shotgun (WGS) entry which is preliminary data.</text>
</comment>
<dbReference type="Pfam" id="PF15009">
    <property type="entry name" value="STING_LBD"/>
    <property type="match status" value="2"/>
</dbReference>
<dbReference type="GO" id="GO:0007165">
    <property type="term" value="P:signal transduction"/>
    <property type="evidence" value="ECO:0007669"/>
    <property type="project" value="InterPro"/>
</dbReference>
<dbReference type="EMBL" id="JAIWYP010000001">
    <property type="protein sequence ID" value="KAH3885747.1"/>
    <property type="molecule type" value="Genomic_DNA"/>
</dbReference>
<gene>
    <name evidence="2" type="ORF">DPMN_009744</name>
</gene>
<dbReference type="Gene3D" id="3.40.50.10140">
    <property type="entry name" value="Toll/interleukin-1 receptor homology (TIR) domain"/>
    <property type="match status" value="2"/>
</dbReference>
<protein>
    <recommendedName>
        <fullName evidence="1">TIR domain-containing protein</fullName>
    </recommendedName>
</protein>
<dbReference type="GO" id="GO:0061709">
    <property type="term" value="P:reticulophagy"/>
    <property type="evidence" value="ECO:0007669"/>
    <property type="project" value="TreeGrafter"/>
</dbReference>
<evidence type="ECO:0000259" key="1">
    <source>
        <dbReference type="PROSITE" id="PS50104"/>
    </source>
</evidence>
<proteinExistence type="predicted"/>
<evidence type="ECO:0000313" key="3">
    <source>
        <dbReference type="Proteomes" id="UP000828390"/>
    </source>
</evidence>
<dbReference type="Pfam" id="PF13676">
    <property type="entry name" value="TIR_2"/>
    <property type="match status" value="1"/>
</dbReference>